<evidence type="ECO:0000313" key="2">
    <source>
        <dbReference type="Proteomes" id="UP000054632"/>
    </source>
</evidence>
<proteinExistence type="predicted"/>
<comment type="caution">
    <text evidence="1">The sequence shown here is derived from an EMBL/GenBank/DDBJ whole genome shotgun (WGS) entry which is preliminary data.</text>
</comment>
<name>A0A0V1ERE9_TRIPS</name>
<evidence type="ECO:0000313" key="1">
    <source>
        <dbReference type="EMBL" id="KRY76255.1"/>
    </source>
</evidence>
<protein>
    <submittedName>
        <fullName evidence="1">Uncharacterized protein</fullName>
    </submittedName>
</protein>
<dbReference type="AlphaFoldDB" id="A0A0V1ERE9"/>
<accession>A0A0V1ERE9</accession>
<gene>
    <name evidence="1" type="ORF">T4A_9212</name>
</gene>
<dbReference type="EMBL" id="JYDR01000013">
    <property type="protein sequence ID" value="KRY76255.1"/>
    <property type="molecule type" value="Genomic_DNA"/>
</dbReference>
<dbReference type="Proteomes" id="UP000054632">
    <property type="component" value="Unassembled WGS sequence"/>
</dbReference>
<sequence length="298" mass="33266">MTQLKTTRRRPTRVLWRPLHYNAGLSGNLYKWGIQTPVIALAEECNLAEKVIKHFVGLSFLYWRCKPGVELAVGGCRESQTGEGCASATRGCCHPDNSGEFSRFRNLVIDLQVRKMAITDRSRIKISCELVKVTQLSFRCPWMTPKSCGGTSQKEERGETRNGKIGINFAENLSISEQTDITQHATIKGSGAGKPSHTLKQISCRLLNALEEAKGYIYSSDLKRGDDHFRKVLSVNEVDRSEGLSLTIEVLSTTCPVTSGMGLVDVYSDACLTITEEYDQIECHLKLDQLNVHIMHKK</sequence>
<organism evidence="1 2">
    <name type="scientific">Trichinella pseudospiralis</name>
    <name type="common">Parasitic roundworm</name>
    <dbReference type="NCBI Taxonomy" id="6337"/>
    <lineage>
        <taxon>Eukaryota</taxon>
        <taxon>Metazoa</taxon>
        <taxon>Ecdysozoa</taxon>
        <taxon>Nematoda</taxon>
        <taxon>Enoplea</taxon>
        <taxon>Dorylaimia</taxon>
        <taxon>Trichinellida</taxon>
        <taxon>Trichinellidae</taxon>
        <taxon>Trichinella</taxon>
    </lineage>
</organism>
<reference evidence="1 2" key="1">
    <citation type="submission" date="2015-01" db="EMBL/GenBank/DDBJ databases">
        <title>Evolution of Trichinella species and genotypes.</title>
        <authorList>
            <person name="Korhonen P.K."/>
            <person name="Edoardo P."/>
            <person name="Giuseppe L.R."/>
            <person name="Gasser R.B."/>
        </authorList>
    </citation>
    <scope>NUCLEOTIDE SEQUENCE [LARGE SCALE GENOMIC DNA]</scope>
    <source>
        <strain evidence="1">ISS13</strain>
    </source>
</reference>